<feature type="transmembrane region" description="Helical" evidence="1">
    <location>
        <begin position="16"/>
        <end position="37"/>
    </location>
</feature>
<proteinExistence type="predicted"/>
<dbReference type="AlphaFoldDB" id="A0A839MXU0"/>
<accession>A0A839MXU0</accession>
<dbReference type="Pfam" id="PF09527">
    <property type="entry name" value="ATPase_gene1"/>
    <property type="match status" value="1"/>
</dbReference>
<sequence>MSPDDRELPGLQLRELVGIGGVAVGSIVLGTLVGLWLDNDLGTMPILTLCGLALGILGAGFLSWRRIRLFLRAGDPPANWGPETYDDDDDDN</sequence>
<keyword evidence="1" id="KW-1133">Transmembrane helix</keyword>
<keyword evidence="1" id="KW-0812">Transmembrane</keyword>
<dbReference type="RefSeq" id="WP_221185090.1">
    <property type="nucleotide sequence ID" value="NZ_JACHVQ010000001.1"/>
</dbReference>
<keyword evidence="3" id="KW-1185">Reference proteome</keyword>
<keyword evidence="1" id="KW-0472">Membrane</keyword>
<evidence type="ECO:0000313" key="3">
    <source>
        <dbReference type="Proteomes" id="UP000559182"/>
    </source>
</evidence>
<comment type="caution">
    <text evidence="2">The sequence shown here is derived from an EMBL/GenBank/DDBJ whole genome shotgun (WGS) entry which is preliminary data.</text>
</comment>
<dbReference type="Proteomes" id="UP000559182">
    <property type="component" value="Unassembled WGS sequence"/>
</dbReference>
<name>A0A839MXU0_9MICO</name>
<dbReference type="InterPro" id="IPR032820">
    <property type="entry name" value="ATPase_put"/>
</dbReference>
<organism evidence="2 3">
    <name type="scientific">Flexivirga oryzae</name>
    <dbReference type="NCBI Taxonomy" id="1794944"/>
    <lineage>
        <taxon>Bacteria</taxon>
        <taxon>Bacillati</taxon>
        <taxon>Actinomycetota</taxon>
        <taxon>Actinomycetes</taxon>
        <taxon>Micrococcales</taxon>
        <taxon>Dermacoccaceae</taxon>
        <taxon>Flexivirga</taxon>
    </lineage>
</organism>
<evidence type="ECO:0000313" key="2">
    <source>
        <dbReference type="EMBL" id="MBB2890260.1"/>
    </source>
</evidence>
<dbReference type="EMBL" id="JACHVQ010000001">
    <property type="protein sequence ID" value="MBB2890260.1"/>
    <property type="molecule type" value="Genomic_DNA"/>
</dbReference>
<reference evidence="2 3" key="1">
    <citation type="submission" date="2020-08" db="EMBL/GenBank/DDBJ databases">
        <title>Sequencing the genomes of 1000 actinobacteria strains.</title>
        <authorList>
            <person name="Klenk H.-P."/>
        </authorList>
    </citation>
    <scope>NUCLEOTIDE SEQUENCE [LARGE SCALE GENOMIC DNA]</scope>
    <source>
        <strain evidence="2 3">DSM 105369</strain>
    </source>
</reference>
<evidence type="ECO:0000256" key="1">
    <source>
        <dbReference type="SAM" id="Phobius"/>
    </source>
</evidence>
<feature type="transmembrane region" description="Helical" evidence="1">
    <location>
        <begin position="43"/>
        <end position="64"/>
    </location>
</feature>
<gene>
    <name evidence="2" type="ORF">FHU39_000244</name>
</gene>
<protein>
    <submittedName>
        <fullName evidence="2">F0F1-type ATP synthase assembly protein I</fullName>
    </submittedName>
</protein>